<feature type="compositionally biased region" description="Low complexity" evidence="1">
    <location>
        <begin position="12"/>
        <end position="22"/>
    </location>
</feature>
<gene>
    <name evidence="2" type="ORF">E2C01_074242</name>
</gene>
<organism evidence="2 3">
    <name type="scientific">Portunus trituberculatus</name>
    <name type="common">Swimming crab</name>
    <name type="synonym">Neptunus trituberculatus</name>
    <dbReference type="NCBI Taxonomy" id="210409"/>
    <lineage>
        <taxon>Eukaryota</taxon>
        <taxon>Metazoa</taxon>
        <taxon>Ecdysozoa</taxon>
        <taxon>Arthropoda</taxon>
        <taxon>Crustacea</taxon>
        <taxon>Multicrustacea</taxon>
        <taxon>Malacostraca</taxon>
        <taxon>Eumalacostraca</taxon>
        <taxon>Eucarida</taxon>
        <taxon>Decapoda</taxon>
        <taxon>Pleocyemata</taxon>
        <taxon>Brachyura</taxon>
        <taxon>Eubrachyura</taxon>
        <taxon>Portunoidea</taxon>
        <taxon>Portunidae</taxon>
        <taxon>Portuninae</taxon>
        <taxon>Portunus</taxon>
    </lineage>
</organism>
<dbReference type="EMBL" id="VSRR010051861">
    <property type="protein sequence ID" value="MPC79701.1"/>
    <property type="molecule type" value="Genomic_DNA"/>
</dbReference>
<proteinExistence type="predicted"/>
<reference evidence="2 3" key="1">
    <citation type="submission" date="2019-05" db="EMBL/GenBank/DDBJ databases">
        <title>Another draft genome of Portunus trituberculatus and its Hox gene families provides insights of decapod evolution.</title>
        <authorList>
            <person name="Jeong J.-H."/>
            <person name="Song I."/>
            <person name="Kim S."/>
            <person name="Choi T."/>
            <person name="Kim D."/>
            <person name="Ryu S."/>
            <person name="Kim W."/>
        </authorList>
    </citation>
    <scope>NUCLEOTIDE SEQUENCE [LARGE SCALE GENOMIC DNA]</scope>
    <source>
        <tissue evidence="2">Muscle</tissue>
    </source>
</reference>
<name>A0A5B7I2W3_PORTR</name>
<dbReference type="Proteomes" id="UP000324222">
    <property type="component" value="Unassembled WGS sequence"/>
</dbReference>
<dbReference type="AlphaFoldDB" id="A0A5B7I2W3"/>
<sequence>MSAKHKKPGAGQSRQLLSRSLTSTTLQHPTLSACDNHKQPLAHDNCRSDSVTSSAVASVASPVVVLDGPGPILCGTCTAAVDDEAIGCDKCDGWFYPQSMCRLGSGQPNRPLLRDDSSPDPDHFESFKQ</sequence>
<keyword evidence="3" id="KW-1185">Reference proteome</keyword>
<feature type="region of interest" description="Disordered" evidence="1">
    <location>
        <begin position="105"/>
        <end position="129"/>
    </location>
</feature>
<evidence type="ECO:0000313" key="2">
    <source>
        <dbReference type="EMBL" id="MPC79701.1"/>
    </source>
</evidence>
<evidence type="ECO:0000313" key="3">
    <source>
        <dbReference type="Proteomes" id="UP000324222"/>
    </source>
</evidence>
<feature type="region of interest" description="Disordered" evidence="1">
    <location>
        <begin position="1"/>
        <end position="22"/>
    </location>
</feature>
<evidence type="ECO:0000256" key="1">
    <source>
        <dbReference type="SAM" id="MobiDB-lite"/>
    </source>
</evidence>
<accession>A0A5B7I2W3</accession>
<protein>
    <submittedName>
        <fullName evidence="2">Uncharacterized protein</fullName>
    </submittedName>
</protein>
<comment type="caution">
    <text evidence="2">The sequence shown here is derived from an EMBL/GenBank/DDBJ whole genome shotgun (WGS) entry which is preliminary data.</text>
</comment>
<feature type="compositionally biased region" description="Basic and acidic residues" evidence="1">
    <location>
        <begin position="112"/>
        <end position="129"/>
    </location>
</feature>
<dbReference type="PROSITE" id="PS51257">
    <property type="entry name" value="PROKAR_LIPOPROTEIN"/>
    <property type="match status" value="1"/>
</dbReference>